<accession>A0A497ET91</accession>
<keyword evidence="3 6" id="KW-0663">Pyridoxal phosphate</keyword>
<comment type="cofactor">
    <cofactor evidence="2">
        <name>pyridoxal 5'-phosphate</name>
        <dbReference type="ChEBI" id="CHEBI:597326"/>
    </cofactor>
</comment>
<reference evidence="7 8" key="1">
    <citation type="submission" date="2018-06" db="EMBL/GenBank/DDBJ databases">
        <title>Extensive metabolic versatility and redundancy in microbially diverse, dynamic hydrothermal sediments.</title>
        <authorList>
            <person name="Dombrowski N."/>
            <person name="Teske A."/>
            <person name="Baker B.J."/>
        </authorList>
    </citation>
    <scope>NUCLEOTIDE SEQUENCE [LARGE SCALE GENOMIC DNA]</scope>
    <source>
        <strain evidence="7">B30_G17</strain>
    </source>
</reference>
<dbReference type="EMBL" id="QMQY01000064">
    <property type="protein sequence ID" value="RLE50346.1"/>
    <property type="molecule type" value="Genomic_DNA"/>
</dbReference>
<evidence type="ECO:0000256" key="1">
    <source>
        <dbReference type="ARBA" id="ARBA00001579"/>
    </source>
</evidence>
<proteinExistence type="inferred from homology"/>
<evidence type="ECO:0000313" key="7">
    <source>
        <dbReference type="EMBL" id="RLE50346.1"/>
    </source>
</evidence>
<protein>
    <submittedName>
        <fullName evidence="7">Glutamate-1-semialdehyde 2,1-aminomutase</fullName>
    </submittedName>
</protein>
<dbReference type="AlphaFoldDB" id="A0A497ET91"/>
<dbReference type="Gene3D" id="3.40.640.10">
    <property type="entry name" value="Type I PLP-dependent aspartate aminotransferase-like (Major domain)"/>
    <property type="match status" value="1"/>
</dbReference>
<organism evidence="7 8">
    <name type="scientific">Thermoproteota archaeon</name>
    <dbReference type="NCBI Taxonomy" id="2056631"/>
    <lineage>
        <taxon>Archaea</taxon>
        <taxon>Thermoproteota</taxon>
    </lineage>
</organism>
<dbReference type="SUPFAM" id="SSF53383">
    <property type="entry name" value="PLP-dependent transferases"/>
    <property type="match status" value="1"/>
</dbReference>
<evidence type="ECO:0000256" key="4">
    <source>
        <dbReference type="ARBA" id="ARBA00023235"/>
    </source>
</evidence>
<dbReference type="InterPro" id="IPR049704">
    <property type="entry name" value="Aminotrans_3_PPA_site"/>
</dbReference>
<dbReference type="InterPro" id="IPR015422">
    <property type="entry name" value="PyrdxlP-dep_Trfase_small"/>
</dbReference>
<dbReference type="NCBIfam" id="NF000818">
    <property type="entry name" value="PRK00062.1"/>
    <property type="match status" value="1"/>
</dbReference>
<dbReference type="Proteomes" id="UP000281962">
    <property type="component" value="Unassembled WGS sequence"/>
</dbReference>
<evidence type="ECO:0000313" key="8">
    <source>
        <dbReference type="Proteomes" id="UP000281962"/>
    </source>
</evidence>
<dbReference type="GO" id="GO:0030170">
    <property type="term" value="F:pyridoxal phosphate binding"/>
    <property type="evidence" value="ECO:0007669"/>
    <property type="project" value="InterPro"/>
</dbReference>
<comment type="similarity">
    <text evidence="6">Belongs to the class-III pyridoxal-phosphate-dependent aminotransferase family.</text>
</comment>
<comment type="pathway">
    <text evidence="5">Porphyrin-containing compound metabolism.</text>
</comment>
<dbReference type="PANTHER" id="PTHR43713:SF3">
    <property type="entry name" value="GLUTAMATE-1-SEMIALDEHYDE 2,1-AMINOMUTASE 1, CHLOROPLASTIC-RELATED"/>
    <property type="match status" value="1"/>
</dbReference>
<dbReference type="CDD" id="cd00610">
    <property type="entry name" value="OAT_like"/>
    <property type="match status" value="1"/>
</dbReference>
<evidence type="ECO:0000256" key="3">
    <source>
        <dbReference type="ARBA" id="ARBA00022898"/>
    </source>
</evidence>
<name>A0A497ET91_9CREN</name>
<sequence length="432" mass="48112">MFMPGPKSRELYERAKKVLPAGISYAIRFFEPHPFYVAKAKGCRVWDVDGNEYTDYWVGHGALILGHNHPLMVKAVKEAVDKIGTHIGLAHEYEVKYAEQVVKMIPSAEMVRFTNSGTEANMYAVRLARAYTKRVKIGKFEGGWHGGYDALHVAVSYPFNEPESAGLTEGATKDTVVLPYNDLDGCRKIMKQHELACVVIEPVLGAGGCIPAEKEFLKGLRELCDETGTLLIFDEVITGFRLAPGGGQEYYGVIPDITVLGKALGGGGLPVGGICSRTEIMELLDHLKYPNKTERAFHGGTYTANPLVSYVGCTILKEFEKGYVYPHINRLGDKIRNGLEEIFQKYNLQIHVTGTGSMIGIHFTKKKPINAREANEGKDIELSKKYHAHLLNNHIVVIKPTLPHLFLCYAHTDDEVEEFLRVTEEFAKSIKK</sequence>
<comment type="caution">
    <text evidence="7">The sequence shown here is derived from an EMBL/GenBank/DDBJ whole genome shotgun (WGS) entry which is preliminary data.</text>
</comment>
<dbReference type="InterPro" id="IPR015424">
    <property type="entry name" value="PyrdxlP-dep_Trfase"/>
</dbReference>
<dbReference type="InterPro" id="IPR005814">
    <property type="entry name" value="Aminotrans_3"/>
</dbReference>
<evidence type="ECO:0000256" key="2">
    <source>
        <dbReference type="ARBA" id="ARBA00001933"/>
    </source>
</evidence>
<evidence type="ECO:0000256" key="6">
    <source>
        <dbReference type="RuleBase" id="RU003560"/>
    </source>
</evidence>
<gene>
    <name evidence="7" type="ORF">DRJ21_01770</name>
</gene>
<dbReference type="PROSITE" id="PS00600">
    <property type="entry name" value="AA_TRANSFER_CLASS_3"/>
    <property type="match status" value="1"/>
</dbReference>
<keyword evidence="4" id="KW-0413">Isomerase</keyword>
<evidence type="ECO:0000256" key="5">
    <source>
        <dbReference type="ARBA" id="ARBA00023444"/>
    </source>
</evidence>
<dbReference type="Pfam" id="PF00202">
    <property type="entry name" value="Aminotran_3"/>
    <property type="match status" value="1"/>
</dbReference>
<dbReference type="PANTHER" id="PTHR43713">
    <property type="entry name" value="GLUTAMATE-1-SEMIALDEHYDE 2,1-AMINOMUTASE"/>
    <property type="match status" value="1"/>
</dbReference>
<dbReference type="InterPro" id="IPR015421">
    <property type="entry name" value="PyrdxlP-dep_Trfase_major"/>
</dbReference>
<dbReference type="GO" id="GO:0042286">
    <property type="term" value="F:glutamate-1-semialdehyde 2,1-aminomutase activity"/>
    <property type="evidence" value="ECO:0007669"/>
    <property type="project" value="UniProtKB-EC"/>
</dbReference>
<dbReference type="Gene3D" id="3.90.1150.10">
    <property type="entry name" value="Aspartate Aminotransferase, domain 1"/>
    <property type="match status" value="1"/>
</dbReference>
<comment type="catalytic activity">
    <reaction evidence="1">
        <text>(S)-4-amino-5-oxopentanoate = 5-aminolevulinate</text>
        <dbReference type="Rhea" id="RHEA:14265"/>
        <dbReference type="ChEBI" id="CHEBI:57501"/>
        <dbReference type="ChEBI" id="CHEBI:356416"/>
        <dbReference type="EC" id="5.4.3.8"/>
    </reaction>
</comment>
<dbReference type="GO" id="GO:0008483">
    <property type="term" value="F:transaminase activity"/>
    <property type="evidence" value="ECO:0007669"/>
    <property type="project" value="InterPro"/>
</dbReference>